<protein>
    <submittedName>
        <fullName evidence="1">Uncharacterized protein</fullName>
    </submittedName>
</protein>
<sequence>MDVDSISYLLPPVDLNKFYDTKDVKRVTGSDPRMFLGRSCRRPVATHWRQL</sequence>
<keyword evidence="2" id="KW-1185">Reference proteome</keyword>
<organism evidence="1 2">
    <name type="scientific">Cinara cedri</name>
    <dbReference type="NCBI Taxonomy" id="506608"/>
    <lineage>
        <taxon>Eukaryota</taxon>
        <taxon>Metazoa</taxon>
        <taxon>Ecdysozoa</taxon>
        <taxon>Arthropoda</taxon>
        <taxon>Hexapoda</taxon>
        <taxon>Insecta</taxon>
        <taxon>Pterygota</taxon>
        <taxon>Neoptera</taxon>
        <taxon>Paraneoptera</taxon>
        <taxon>Hemiptera</taxon>
        <taxon>Sternorrhyncha</taxon>
        <taxon>Aphidomorpha</taxon>
        <taxon>Aphidoidea</taxon>
        <taxon>Aphididae</taxon>
        <taxon>Lachninae</taxon>
        <taxon>Cinara</taxon>
    </lineage>
</organism>
<evidence type="ECO:0000313" key="2">
    <source>
        <dbReference type="Proteomes" id="UP000325440"/>
    </source>
</evidence>
<dbReference type="Proteomes" id="UP000325440">
    <property type="component" value="Unassembled WGS sequence"/>
</dbReference>
<dbReference type="EMBL" id="CABPRJ010001894">
    <property type="protein sequence ID" value="VVC39165.1"/>
    <property type="molecule type" value="Genomic_DNA"/>
</dbReference>
<accession>A0A5E4N3I5</accession>
<gene>
    <name evidence="1" type="ORF">CINCED_3A018856</name>
</gene>
<dbReference type="AlphaFoldDB" id="A0A5E4N3I5"/>
<reference evidence="1 2" key="1">
    <citation type="submission" date="2019-08" db="EMBL/GenBank/DDBJ databases">
        <authorList>
            <person name="Alioto T."/>
            <person name="Alioto T."/>
            <person name="Gomez Garrido J."/>
        </authorList>
    </citation>
    <scope>NUCLEOTIDE SEQUENCE [LARGE SCALE GENOMIC DNA]</scope>
</reference>
<evidence type="ECO:0000313" key="1">
    <source>
        <dbReference type="EMBL" id="VVC39165.1"/>
    </source>
</evidence>
<proteinExistence type="predicted"/>
<name>A0A5E4N3I5_9HEMI</name>